<evidence type="ECO:0000313" key="11">
    <source>
        <dbReference type="EMBL" id="MCO5977088.1"/>
    </source>
</evidence>
<dbReference type="RefSeq" id="WP_252769621.1">
    <property type="nucleotide sequence ID" value="NZ_JAMXMC010000005.1"/>
</dbReference>
<keyword evidence="11" id="KW-0969">Cilium</keyword>
<evidence type="ECO:0000256" key="5">
    <source>
        <dbReference type="ARBA" id="ARBA00022525"/>
    </source>
</evidence>
<keyword evidence="11" id="KW-0966">Cell projection</keyword>
<evidence type="ECO:0000256" key="6">
    <source>
        <dbReference type="ARBA" id="ARBA00023143"/>
    </source>
</evidence>
<dbReference type="InterPro" id="IPR001444">
    <property type="entry name" value="Flag_bb_rod_N"/>
</dbReference>
<keyword evidence="11" id="KW-0282">Flagellum</keyword>
<dbReference type="SUPFAM" id="SSF64518">
    <property type="entry name" value="Phase 1 flagellin"/>
    <property type="match status" value="1"/>
</dbReference>
<evidence type="ECO:0000259" key="10">
    <source>
        <dbReference type="Pfam" id="PF22638"/>
    </source>
</evidence>
<evidence type="ECO:0000256" key="3">
    <source>
        <dbReference type="ARBA" id="ARBA00009677"/>
    </source>
</evidence>
<dbReference type="Pfam" id="PF00460">
    <property type="entry name" value="Flg_bb_rod"/>
    <property type="match status" value="1"/>
</dbReference>
<organism evidence="11 12">
    <name type="scientific">Ideonella oryzae</name>
    <dbReference type="NCBI Taxonomy" id="2937441"/>
    <lineage>
        <taxon>Bacteria</taxon>
        <taxon>Pseudomonadati</taxon>
        <taxon>Pseudomonadota</taxon>
        <taxon>Betaproteobacteria</taxon>
        <taxon>Burkholderiales</taxon>
        <taxon>Sphaerotilaceae</taxon>
        <taxon>Ideonella</taxon>
    </lineage>
</organism>
<dbReference type="PRINTS" id="PR01005">
    <property type="entry name" value="FLGHOOKAP1"/>
</dbReference>
<accession>A0ABT1BLI3</accession>
<dbReference type="Proteomes" id="UP001204851">
    <property type="component" value="Unassembled WGS sequence"/>
</dbReference>
<feature type="domain" description="Flagellar basal body rod protein N-terminal" evidence="8">
    <location>
        <begin position="5"/>
        <end position="34"/>
    </location>
</feature>
<dbReference type="PANTHER" id="PTHR30033:SF1">
    <property type="entry name" value="FLAGELLAR HOOK-ASSOCIATED PROTEIN 1"/>
    <property type="match status" value="1"/>
</dbReference>
<evidence type="ECO:0000313" key="12">
    <source>
        <dbReference type="Proteomes" id="UP001204851"/>
    </source>
</evidence>
<comment type="similarity">
    <text evidence="3 7">Belongs to the flagella basal body rod proteins family.</text>
</comment>
<evidence type="ECO:0000259" key="8">
    <source>
        <dbReference type="Pfam" id="PF00460"/>
    </source>
</evidence>
<evidence type="ECO:0000259" key="9">
    <source>
        <dbReference type="Pfam" id="PF06429"/>
    </source>
</evidence>
<sequence length="459" mass="48004">MTLLTNALSGAVAAQTALNTTSQNIANVMTEGYTRQGVMLRSVQPSRSGSTAAGDGVAVPSLFRFSDSYKNLQLWQSNSTLGQTSVAQPYLTQLEQVMGDDTASIADGLDKFFNALNAASVEPTSSPLRDSVINAADALAQRFNSLRQTLSSQQQALSQQRKDLVSQTNTYAADIANLNQRIAEAQATGVNASGLVDERDQKIDKLASLVGVQVVTQPDGSANVSLKGGQPLVVGHQASTLAVTTLADGSQQMSLTFASETFALGSTPLDGQLGGLDTVEQTQLKPMVQSLQDMASGLATGVNGVLSAGYAMDGSAGRPLFVIDTTSASSLLTIDHSLKAADLGFSGSATEPGNSDQLQALIALKSQPVSITGLGNVLLGDVYTQLVGKLGMASQANQTAMTTAQTVRDQADANWKSTSGVNEDEEAVNLMQYQQMYNANMKVITVANELFDAMLQMVG</sequence>
<evidence type="ECO:0000256" key="7">
    <source>
        <dbReference type="RuleBase" id="RU362065"/>
    </source>
</evidence>
<evidence type="ECO:0000256" key="1">
    <source>
        <dbReference type="ARBA" id="ARBA00004365"/>
    </source>
</evidence>
<dbReference type="NCBIfam" id="TIGR02492">
    <property type="entry name" value="flgK_ends"/>
    <property type="match status" value="1"/>
</dbReference>
<dbReference type="Pfam" id="PF22638">
    <property type="entry name" value="FlgK_D1"/>
    <property type="match status" value="1"/>
</dbReference>
<keyword evidence="6 7" id="KW-0975">Bacterial flagellum</keyword>
<reference evidence="11 12" key="1">
    <citation type="submission" date="2022-06" db="EMBL/GenBank/DDBJ databases">
        <title>Ideonella sp. NS12-5 Genome sequencing and assembly.</title>
        <authorList>
            <person name="Jung Y."/>
        </authorList>
    </citation>
    <scope>NUCLEOTIDE SEQUENCE [LARGE SCALE GENOMIC DNA]</scope>
    <source>
        <strain evidence="11 12">NS12-5</strain>
    </source>
</reference>
<dbReference type="InterPro" id="IPR010930">
    <property type="entry name" value="Flg_bb/hook_C_dom"/>
</dbReference>
<comment type="caution">
    <text evidence="11">The sequence shown here is derived from an EMBL/GenBank/DDBJ whole genome shotgun (WGS) entry which is preliminary data.</text>
</comment>
<keyword evidence="5 7" id="KW-0964">Secreted</keyword>
<evidence type="ECO:0000256" key="4">
    <source>
        <dbReference type="ARBA" id="ARBA00016244"/>
    </source>
</evidence>
<name>A0ABT1BLI3_9BURK</name>
<dbReference type="InterPro" id="IPR053927">
    <property type="entry name" value="FlgK_helical"/>
</dbReference>
<dbReference type="PANTHER" id="PTHR30033">
    <property type="entry name" value="FLAGELLAR HOOK-ASSOCIATED PROTEIN 1"/>
    <property type="match status" value="1"/>
</dbReference>
<proteinExistence type="inferred from homology"/>
<gene>
    <name evidence="7 11" type="primary">flgK</name>
    <name evidence="11" type="ORF">M0L44_10230</name>
</gene>
<evidence type="ECO:0000256" key="2">
    <source>
        <dbReference type="ARBA" id="ARBA00004613"/>
    </source>
</evidence>
<feature type="domain" description="Flagellar basal-body/hook protein C-terminal" evidence="9">
    <location>
        <begin position="418"/>
        <end position="457"/>
    </location>
</feature>
<feature type="domain" description="Flagellar hook-associated protein FlgK helical" evidence="10">
    <location>
        <begin position="91"/>
        <end position="321"/>
    </location>
</feature>
<protein>
    <recommendedName>
        <fullName evidence="4 7">Flagellar hook-associated protein 1</fullName>
        <shortName evidence="7">HAP1</shortName>
    </recommendedName>
</protein>
<keyword evidence="12" id="KW-1185">Reference proteome</keyword>
<dbReference type="InterPro" id="IPR002371">
    <property type="entry name" value="FlgK"/>
</dbReference>
<dbReference type="Pfam" id="PF06429">
    <property type="entry name" value="Flg_bbr_C"/>
    <property type="match status" value="1"/>
</dbReference>
<comment type="subcellular location">
    <subcellularLocation>
        <location evidence="1 7">Bacterial flagellum</location>
    </subcellularLocation>
    <subcellularLocation>
        <location evidence="2 7">Secreted</location>
    </subcellularLocation>
</comment>
<dbReference type="EMBL" id="JAMXMC010000005">
    <property type="protein sequence ID" value="MCO5977088.1"/>
    <property type="molecule type" value="Genomic_DNA"/>
</dbReference>